<dbReference type="AlphaFoldDB" id="A0A9P8VM27"/>
<proteinExistence type="predicted"/>
<evidence type="ECO:0000313" key="3">
    <source>
        <dbReference type="Proteomes" id="UP000770015"/>
    </source>
</evidence>
<evidence type="ECO:0000256" key="1">
    <source>
        <dbReference type="SAM" id="MobiDB-lite"/>
    </source>
</evidence>
<keyword evidence="3" id="KW-1185">Reference proteome</keyword>
<reference evidence="2" key="1">
    <citation type="journal article" date="2021" name="Nat. Commun.">
        <title>Genetic determinants of endophytism in the Arabidopsis root mycobiome.</title>
        <authorList>
            <person name="Mesny F."/>
            <person name="Miyauchi S."/>
            <person name="Thiergart T."/>
            <person name="Pickel B."/>
            <person name="Atanasova L."/>
            <person name="Karlsson M."/>
            <person name="Huettel B."/>
            <person name="Barry K.W."/>
            <person name="Haridas S."/>
            <person name="Chen C."/>
            <person name="Bauer D."/>
            <person name="Andreopoulos W."/>
            <person name="Pangilinan J."/>
            <person name="LaButti K."/>
            <person name="Riley R."/>
            <person name="Lipzen A."/>
            <person name="Clum A."/>
            <person name="Drula E."/>
            <person name="Henrissat B."/>
            <person name="Kohler A."/>
            <person name="Grigoriev I.V."/>
            <person name="Martin F.M."/>
            <person name="Hacquard S."/>
        </authorList>
    </citation>
    <scope>NUCLEOTIDE SEQUENCE</scope>
    <source>
        <strain evidence="2">MPI-SDFR-AT-0117</strain>
    </source>
</reference>
<evidence type="ECO:0000313" key="2">
    <source>
        <dbReference type="EMBL" id="KAH6697060.1"/>
    </source>
</evidence>
<dbReference type="EMBL" id="JAGSXJ010000001">
    <property type="protein sequence ID" value="KAH6697060.1"/>
    <property type="molecule type" value="Genomic_DNA"/>
</dbReference>
<organism evidence="2 3">
    <name type="scientific">Plectosphaerella plurivora</name>
    <dbReference type="NCBI Taxonomy" id="936078"/>
    <lineage>
        <taxon>Eukaryota</taxon>
        <taxon>Fungi</taxon>
        <taxon>Dikarya</taxon>
        <taxon>Ascomycota</taxon>
        <taxon>Pezizomycotina</taxon>
        <taxon>Sordariomycetes</taxon>
        <taxon>Hypocreomycetidae</taxon>
        <taxon>Glomerellales</taxon>
        <taxon>Plectosphaerellaceae</taxon>
        <taxon>Plectosphaerella</taxon>
    </lineage>
</organism>
<dbReference type="Proteomes" id="UP000770015">
    <property type="component" value="Unassembled WGS sequence"/>
</dbReference>
<feature type="compositionally biased region" description="Polar residues" evidence="1">
    <location>
        <begin position="217"/>
        <end position="232"/>
    </location>
</feature>
<sequence>CSSLSKRSLPFPFPFVAPLSCPHSLSGLCIALRTDAERDLHLPTSFTLSSSSQNAARGEKDSRKPLPPWSHPLSLSLACHSSTGACLFALSLLFPPYDSPLYIPPPSPPTLHSDPGLSLRLRKPAFPSTLFSPFKFVRPRPGRTNPHLLPTAPLHRHSLFDFVVVPDRAIHFARHYTWVHRQVASSARRPDRPFLPLRVFDFGTLLAANILNRQPSSEALSASGHSQHSTSRTVHRSPTRSAVGPSYPRSFLPHPSTPRPRLRNTICPGTSPIASKQKNVANPATRIRFFLLDNPIIHLSLQRRGHLRFHQLITTPRHQQHPRSLRLSTPRRA</sequence>
<feature type="region of interest" description="Disordered" evidence="1">
    <location>
        <begin position="217"/>
        <end position="278"/>
    </location>
</feature>
<protein>
    <submittedName>
        <fullName evidence="2">Uncharacterized protein</fullName>
    </submittedName>
</protein>
<gene>
    <name evidence="2" type="ORF">F5X68DRAFT_162813</name>
</gene>
<name>A0A9P8VM27_9PEZI</name>
<comment type="caution">
    <text evidence="2">The sequence shown here is derived from an EMBL/GenBank/DDBJ whole genome shotgun (WGS) entry which is preliminary data.</text>
</comment>
<feature type="non-terminal residue" evidence="2">
    <location>
        <position position="1"/>
    </location>
</feature>
<accession>A0A9P8VM27</accession>